<protein>
    <recommendedName>
        <fullName evidence="3">CCHC-type domain-containing protein</fullName>
    </recommendedName>
</protein>
<keyword evidence="1" id="KW-0862">Zinc</keyword>
<keyword evidence="5" id="KW-1185">Reference proteome</keyword>
<dbReference type="GO" id="GO:0003676">
    <property type="term" value="F:nucleic acid binding"/>
    <property type="evidence" value="ECO:0007669"/>
    <property type="project" value="InterPro"/>
</dbReference>
<feature type="compositionally biased region" description="Basic and acidic residues" evidence="2">
    <location>
        <begin position="246"/>
        <end position="257"/>
    </location>
</feature>
<dbReference type="SMART" id="SM00343">
    <property type="entry name" value="ZnF_C2HC"/>
    <property type="match status" value="1"/>
</dbReference>
<sequence length="339" mass="39062">MVGIGGIQGPLPVFDGKNFADWRIKMWAVFGFQDVLEIIEDGVPMLSEKATQEQNKEHKILEKLDSKARFLMYQCVSQKIFNKISNAATAKEIWGMLMKTYGDGDRNAKVKLQALRRKFETLIMEESETVAEYFDKVQELVNKMRACGEKVNDEYIVDKVLRTLTPRFDYVVTAIEETRRREDIDSEELLHSLEAHELRLNERRQCQEQALQARAQWKGKKGFKKGEKGGKKGKDYVDQQGEESTESGKEKKAKNADGEWKFDKKKVKCYNCQKLGHYAKECWKGEGAKNKPKRANLAQEESDSEAVILMAYDDDKQPESTVWYLDSGCSTHMTGRKDW</sequence>
<dbReference type="Pfam" id="PF00098">
    <property type="entry name" value="zf-CCHC"/>
    <property type="match status" value="1"/>
</dbReference>
<evidence type="ECO:0000259" key="3">
    <source>
        <dbReference type="PROSITE" id="PS50158"/>
    </source>
</evidence>
<dbReference type="Gene3D" id="4.10.60.10">
    <property type="entry name" value="Zinc finger, CCHC-type"/>
    <property type="match status" value="1"/>
</dbReference>
<dbReference type="OrthoDB" id="1108004at2759"/>
<dbReference type="Proteomes" id="UP000291084">
    <property type="component" value="Chromosome 9"/>
</dbReference>
<evidence type="ECO:0000256" key="2">
    <source>
        <dbReference type="SAM" id="MobiDB-lite"/>
    </source>
</evidence>
<dbReference type="AlphaFoldDB" id="A0A0S3SYU8"/>
<dbReference type="SUPFAM" id="SSF57756">
    <property type="entry name" value="Retrovirus zinc finger-like domains"/>
    <property type="match status" value="1"/>
</dbReference>
<accession>A0A0S3SYU8</accession>
<keyword evidence="1" id="KW-0863">Zinc-finger</keyword>
<dbReference type="InterPro" id="IPR001878">
    <property type="entry name" value="Znf_CCHC"/>
</dbReference>
<feature type="non-terminal residue" evidence="4">
    <location>
        <position position="339"/>
    </location>
</feature>
<keyword evidence="1" id="KW-0479">Metal-binding</keyword>
<evidence type="ECO:0000256" key="1">
    <source>
        <dbReference type="PROSITE-ProRule" id="PRU00047"/>
    </source>
</evidence>
<gene>
    <name evidence="4" type="primary">Vigan.09G151500</name>
    <name evidence="4" type="ORF">VIGAN_09151500</name>
</gene>
<dbReference type="PROSITE" id="PS50158">
    <property type="entry name" value="ZF_CCHC"/>
    <property type="match status" value="1"/>
</dbReference>
<organism evidence="4 5">
    <name type="scientific">Vigna angularis var. angularis</name>
    <dbReference type="NCBI Taxonomy" id="157739"/>
    <lineage>
        <taxon>Eukaryota</taxon>
        <taxon>Viridiplantae</taxon>
        <taxon>Streptophyta</taxon>
        <taxon>Embryophyta</taxon>
        <taxon>Tracheophyta</taxon>
        <taxon>Spermatophyta</taxon>
        <taxon>Magnoliopsida</taxon>
        <taxon>eudicotyledons</taxon>
        <taxon>Gunneridae</taxon>
        <taxon>Pentapetalae</taxon>
        <taxon>rosids</taxon>
        <taxon>fabids</taxon>
        <taxon>Fabales</taxon>
        <taxon>Fabaceae</taxon>
        <taxon>Papilionoideae</taxon>
        <taxon>50 kb inversion clade</taxon>
        <taxon>NPAAA clade</taxon>
        <taxon>indigoferoid/millettioid clade</taxon>
        <taxon>Phaseoleae</taxon>
        <taxon>Vigna</taxon>
    </lineage>
</organism>
<feature type="region of interest" description="Disordered" evidence="2">
    <location>
        <begin position="217"/>
        <end position="257"/>
    </location>
</feature>
<dbReference type="Pfam" id="PF14223">
    <property type="entry name" value="Retrotran_gag_2"/>
    <property type="match status" value="1"/>
</dbReference>
<dbReference type="GO" id="GO:0008270">
    <property type="term" value="F:zinc ion binding"/>
    <property type="evidence" value="ECO:0007669"/>
    <property type="project" value="UniProtKB-KW"/>
</dbReference>
<dbReference type="EMBL" id="AP015042">
    <property type="protein sequence ID" value="BAT97925.1"/>
    <property type="molecule type" value="Genomic_DNA"/>
</dbReference>
<reference evidence="4 5" key="1">
    <citation type="journal article" date="2015" name="Sci. Rep.">
        <title>The power of single molecule real-time sequencing technology in the de novo assembly of a eukaryotic genome.</title>
        <authorList>
            <person name="Sakai H."/>
            <person name="Naito K."/>
            <person name="Ogiso-Tanaka E."/>
            <person name="Takahashi Y."/>
            <person name="Iseki K."/>
            <person name="Muto C."/>
            <person name="Satou K."/>
            <person name="Teruya K."/>
            <person name="Shiroma A."/>
            <person name="Shimoji M."/>
            <person name="Hirano T."/>
            <person name="Itoh T."/>
            <person name="Kaga A."/>
            <person name="Tomooka N."/>
        </authorList>
    </citation>
    <scope>NUCLEOTIDE SEQUENCE [LARGE SCALE GENOMIC DNA]</scope>
    <source>
        <strain evidence="5">cv. Shumari</strain>
    </source>
</reference>
<feature type="compositionally biased region" description="Basic and acidic residues" evidence="2">
    <location>
        <begin position="224"/>
        <end position="237"/>
    </location>
</feature>
<evidence type="ECO:0000313" key="5">
    <source>
        <dbReference type="Proteomes" id="UP000291084"/>
    </source>
</evidence>
<dbReference type="InterPro" id="IPR036875">
    <property type="entry name" value="Znf_CCHC_sf"/>
</dbReference>
<name>A0A0S3SYU8_PHAAN</name>
<feature type="domain" description="CCHC-type" evidence="3">
    <location>
        <begin position="268"/>
        <end position="282"/>
    </location>
</feature>
<evidence type="ECO:0000313" key="4">
    <source>
        <dbReference type="EMBL" id="BAT97925.1"/>
    </source>
</evidence>
<dbReference type="PANTHER" id="PTHR35317">
    <property type="entry name" value="OS04G0629600 PROTEIN"/>
    <property type="match status" value="1"/>
</dbReference>
<proteinExistence type="predicted"/>
<dbReference type="PANTHER" id="PTHR35317:SF35">
    <property type="entry name" value="DUF4219 DOMAIN-CONTAINING PROTEIN"/>
    <property type="match status" value="1"/>
</dbReference>